<dbReference type="InterPro" id="IPR002577">
    <property type="entry name" value="HTH_HxlR"/>
</dbReference>
<evidence type="ECO:0000256" key="1">
    <source>
        <dbReference type="ARBA" id="ARBA00023015"/>
    </source>
</evidence>
<evidence type="ECO:0000256" key="3">
    <source>
        <dbReference type="ARBA" id="ARBA00023163"/>
    </source>
</evidence>
<gene>
    <name evidence="5" type="ORF">EGH21_21130</name>
</gene>
<evidence type="ECO:0000256" key="2">
    <source>
        <dbReference type="ARBA" id="ARBA00023125"/>
    </source>
</evidence>
<keyword evidence="6" id="KW-1185">Reference proteome</keyword>
<name>A0AAW4PWJ0_9EURY</name>
<dbReference type="Proteomes" id="UP001430377">
    <property type="component" value="Unassembled WGS sequence"/>
</dbReference>
<dbReference type="Gene3D" id="1.10.10.10">
    <property type="entry name" value="Winged helix-like DNA-binding domain superfamily/Winged helix DNA-binding domain"/>
    <property type="match status" value="1"/>
</dbReference>
<sequence length="127" mass="14140">MSSESPTATWNRIETTDRRHFSDPDSAFGAAHEVLGRKWHLRIVYYLLADGPMGFSSLKNHLDGVSSKMLSESLSSLEDQGLVSRDIVSDQPVRVEYSLTERGSGLEPVVDAIVHWDTEHGLVEGDR</sequence>
<dbReference type="AlphaFoldDB" id="A0AAW4PWJ0"/>
<keyword evidence="2" id="KW-0238">DNA-binding</keyword>
<dbReference type="Pfam" id="PF01638">
    <property type="entry name" value="HxlR"/>
    <property type="match status" value="1"/>
</dbReference>
<accession>A0AAW4PWJ0</accession>
<protein>
    <submittedName>
        <fullName evidence="5">Helix-turn-helix transcriptional regulator</fullName>
    </submittedName>
</protein>
<comment type="caution">
    <text evidence="5">The sequence shown here is derived from an EMBL/GenBank/DDBJ whole genome shotgun (WGS) entry which is preliminary data.</text>
</comment>
<dbReference type="GO" id="GO:0003677">
    <property type="term" value="F:DNA binding"/>
    <property type="evidence" value="ECO:0007669"/>
    <property type="project" value="UniProtKB-KW"/>
</dbReference>
<dbReference type="PANTHER" id="PTHR33204">
    <property type="entry name" value="TRANSCRIPTIONAL REGULATOR, MARR FAMILY"/>
    <property type="match status" value="1"/>
</dbReference>
<evidence type="ECO:0000313" key="5">
    <source>
        <dbReference type="EMBL" id="MBX0325532.1"/>
    </source>
</evidence>
<evidence type="ECO:0000259" key="4">
    <source>
        <dbReference type="PROSITE" id="PS51118"/>
    </source>
</evidence>
<dbReference type="SUPFAM" id="SSF46785">
    <property type="entry name" value="Winged helix' DNA-binding domain"/>
    <property type="match status" value="1"/>
</dbReference>
<dbReference type="InterPro" id="IPR036390">
    <property type="entry name" value="WH_DNA-bd_sf"/>
</dbReference>
<reference evidence="5 6" key="1">
    <citation type="submission" date="2021-06" db="EMBL/GenBank/DDBJ databases">
        <title>Halomicroarcula sp. a new haloarchaeum isolated from saline soil.</title>
        <authorList>
            <person name="Duran-Viseras A."/>
            <person name="Sanchez-Porro C."/>
            <person name="Ventosa A."/>
        </authorList>
    </citation>
    <scope>NUCLEOTIDE SEQUENCE [LARGE SCALE GENOMIC DNA]</scope>
    <source>
        <strain evidence="5 6">F13</strain>
    </source>
</reference>
<dbReference type="InterPro" id="IPR036388">
    <property type="entry name" value="WH-like_DNA-bd_sf"/>
</dbReference>
<dbReference type="InterPro" id="IPR011991">
    <property type="entry name" value="ArsR-like_HTH"/>
</dbReference>
<dbReference type="PANTHER" id="PTHR33204:SF18">
    <property type="entry name" value="TRANSCRIPTIONAL REGULATORY PROTEIN"/>
    <property type="match status" value="1"/>
</dbReference>
<dbReference type="PROSITE" id="PS51118">
    <property type="entry name" value="HTH_HXLR"/>
    <property type="match status" value="1"/>
</dbReference>
<keyword evidence="3" id="KW-0804">Transcription</keyword>
<proteinExistence type="predicted"/>
<keyword evidence="1" id="KW-0805">Transcription regulation</keyword>
<dbReference type="RefSeq" id="WP_220620393.1">
    <property type="nucleotide sequence ID" value="NZ_RKLR01000015.1"/>
</dbReference>
<organism evidence="5 6">
    <name type="scientific">Haloarcula rubra</name>
    <dbReference type="NCBI Taxonomy" id="2487747"/>
    <lineage>
        <taxon>Archaea</taxon>
        <taxon>Methanobacteriati</taxon>
        <taxon>Methanobacteriota</taxon>
        <taxon>Stenosarchaea group</taxon>
        <taxon>Halobacteria</taxon>
        <taxon>Halobacteriales</taxon>
        <taxon>Haloarculaceae</taxon>
        <taxon>Haloarcula</taxon>
    </lineage>
</organism>
<dbReference type="CDD" id="cd00090">
    <property type="entry name" value="HTH_ARSR"/>
    <property type="match status" value="1"/>
</dbReference>
<feature type="domain" description="HTH hxlR-type" evidence="4">
    <location>
        <begin position="23"/>
        <end position="125"/>
    </location>
</feature>
<dbReference type="EMBL" id="RKLR01000015">
    <property type="protein sequence ID" value="MBX0325532.1"/>
    <property type="molecule type" value="Genomic_DNA"/>
</dbReference>
<evidence type="ECO:0000313" key="6">
    <source>
        <dbReference type="Proteomes" id="UP001430377"/>
    </source>
</evidence>